<dbReference type="EMBL" id="CP013251">
    <property type="protein sequence ID" value="AMO55935.1"/>
    <property type="molecule type" value="Genomic_DNA"/>
</dbReference>
<sequence length="48" mass="5395">MSKYQLSLVFFTILCQWSVGAVLAVTIYRSLPGVNKHQWNAKTVVALI</sequence>
<proteinExistence type="predicted"/>
<evidence type="ECO:0000313" key="1">
    <source>
        <dbReference type="EMBL" id="AMO55935.1"/>
    </source>
</evidence>
<organism evidence="1 2">
    <name type="scientific">Endozoicomonas montiporae CL-33</name>
    <dbReference type="NCBI Taxonomy" id="570277"/>
    <lineage>
        <taxon>Bacteria</taxon>
        <taxon>Pseudomonadati</taxon>
        <taxon>Pseudomonadota</taxon>
        <taxon>Gammaproteobacteria</taxon>
        <taxon>Oceanospirillales</taxon>
        <taxon>Endozoicomonadaceae</taxon>
        <taxon>Endozoicomonas</taxon>
    </lineage>
</organism>
<dbReference type="RefSeq" id="WP_160174026.1">
    <property type="nucleotide sequence ID" value="NZ_CP013251.1"/>
</dbReference>
<name>A0A142BB09_9GAMM</name>
<accession>A0A142BB09</accession>
<evidence type="ECO:0000313" key="2">
    <source>
        <dbReference type="Proteomes" id="UP000071065"/>
    </source>
</evidence>
<dbReference type="AlphaFoldDB" id="A0A142BB09"/>
<protein>
    <submittedName>
        <fullName evidence="1">Uncharacterized protein</fullName>
    </submittedName>
</protein>
<dbReference type="Proteomes" id="UP000071065">
    <property type="component" value="Chromosome"/>
</dbReference>
<gene>
    <name evidence="1" type="ORF">EZMO1_1790</name>
</gene>
<dbReference type="PATRIC" id="fig|570277.3.peg.1930"/>
<reference evidence="1 2" key="1">
    <citation type="journal article" date="2016" name="Front. Microbiol.">
        <title>Genomic Insight into the Host-Endosymbiont Relationship of Endozoicomonas montiporae CL-33(T) with its Coral Host.</title>
        <authorList>
            <person name="Ding J.-Y."/>
            <person name="Shiu J.-H."/>
            <person name="Chen W.-M."/>
            <person name="Chiang Y.-R."/>
            <person name="Tang S.-L."/>
        </authorList>
    </citation>
    <scope>NUCLEOTIDE SEQUENCE [LARGE SCALE GENOMIC DNA]</scope>
    <source>
        <strain evidence="1 2">CL-33</strain>
    </source>
</reference>
<dbReference type="KEGG" id="emp:EZMO1_1790"/>
<dbReference type="STRING" id="570277.EZMO1_1790"/>